<dbReference type="PANTHER" id="PTHR23500">
    <property type="entry name" value="SOLUTE CARRIER FAMILY 2, FACILITATED GLUCOSE TRANSPORTER"/>
    <property type="match status" value="1"/>
</dbReference>
<dbReference type="Proteomes" id="UP000236291">
    <property type="component" value="Unassembled WGS sequence"/>
</dbReference>
<keyword evidence="4 7" id="KW-0812">Transmembrane</keyword>
<dbReference type="InterPro" id="IPR045262">
    <property type="entry name" value="STP/PLT_plant"/>
</dbReference>
<dbReference type="GO" id="GO:0016020">
    <property type="term" value="C:membrane"/>
    <property type="evidence" value="ECO:0007669"/>
    <property type="project" value="UniProtKB-SubCell"/>
</dbReference>
<evidence type="ECO:0000313" key="9">
    <source>
        <dbReference type="EMBL" id="PNX61851.1"/>
    </source>
</evidence>
<comment type="subcellular location">
    <subcellularLocation>
        <location evidence="1">Membrane</location>
        <topology evidence="1">Multi-pass membrane protein</topology>
    </subcellularLocation>
</comment>
<comment type="similarity">
    <text evidence="2">Belongs to the major facilitator superfamily. Sugar transporter (TC 2.A.1.1) family.</text>
</comment>
<dbReference type="PANTHER" id="PTHR23500:SF469">
    <property type="entry name" value="MAJOR FACILITATOR, SUGAR TRANSPORTER, MAJOR FACILITATOR SUPERFAMILY-RELATED"/>
    <property type="match status" value="1"/>
</dbReference>
<evidence type="ECO:0000256" key="1">
    <source>
        <dbReference type="ARBA" id="ARBA00004141"/>
    </source>
</evidence>
<dbReference type="GO" id="GO:0015144">
    <property type="term" value="F:carbohydrate transmembrane transporter activity"/>
    <property type="evidence" value="ECO:0007669"/>
    <property type="project" value="InterPro"/>
</dbReference>
<name>A0A2K3K6F2_TRIPR</name>
<dbReference type="InterPro" id="IPR020846">
    <property type="entry name" value="MFS_dom"/>
</dbReference>
<keyword evidence="3" id="KW-0813">Transport</keyword>
<evidence type="ECO:0000259" key="8">
    <source>
        <dbReference type="PROSITE" id="PS50850"/>
    </source>
</evidence>
<evidence type="ECO:0000313" key="10">
    <source>
        <dbReference type="Proteomes" id="UP000236291"/>
    </source>
</evidence>
<evidence type="ECO:0000256" key="3">
    <source>
        <dbReference type="ARBA" id="ARBA00022448"/>
    </source>
</evidence>
<keyword evidence="5 7" id="KW-1133">Transmembrane helix</keyword>
<evidence type="ECO:0000256" key="4">
    <source>
        <dbReference type="ARBA" id="ARBA00022692"/>
    </source>
</evidence>
<dbReference type="SUPFAM" id="SSF103473">
    <property type="entry name" value="MFS general substrate transporter"/>
    <property type="match status" value="1"/>
</dbReference>
<keyword evidence="6 7" id="KW-0472">Membrane</keyword>
<dbReference type="STRING" id="57577.A0A2K3K6F2"/>
<feature type="domain" description="Major facilitator superfamily (MFS) profile" evidence="8">
    <location>
        <begin position="1"/>
        <end position="135"/>
    </location>
</feature>
<reference evidence="9 10" key="2">
    <citation type="journal article" date="2017" name="Front. Plant Sci.">
        <title>Gene Classification and Mining of Molecular Markers Useful in Red Clover (Trifolium pratense) Breeding.</title>
        <authorList>
            <person name="Istvanek J."/>
            <person name="Dluhosova J."/>
            <person name="Dluhos P."/>
            <person name="Patkova L."/>
            <person name="Nedelnik J."/>
            <person name="Repkova J."/>
        </authorList>
    </citation>
    <scope>NUCLEOTIDE SEQUENCE [LARGE SCALE GENOMIC DNA]</scope>
    <source>
        <strain evidence="10">cv. Tatra</strain>
        <tissue evidence="9">Young leaves</tissue>
    </source>
</reference>
<feature type="transmembrane region" description="Helical" evidence="7">
    <location>
        <begin position="39"/>
        <end position="60"/>
    </location>
</feature>
<sequence>MAPAKIRGALNIGFQMMITIGILMANLINYATAKHKNGWRVSLGVGAVPALLLCIGSLCLEETPNSLIERGDHERAKTMLKRIRGTENIDDEYQDMVDASEEASKVEHPWKNITQPEYRPQLTFVAFIPFFQQLT</sequence>
<dbReference type="Pfam" id="PF00083">
    <property type="entry name" value="Sugar_tr"/>
    <property type="match status" value="1"/>
</dbReference>
<reference evidence="9 10" key="1">
    <citation type="journal article" date="2014" name="Am. J. Bot.">
        <title>Genome assembly and annotation for red clover (Trifolium pratense; Fabaceae).</title>
        <authorList>
            <person name="Istvanek J."/>
            <person name="Jaros M."/>
            <person name="Krenek A."/>
            <person name="Repkova J."/>
        </authorList>
    </citation>
    <scope>NUCLEOTIDE SEQUENCE [LARGE SCALE GENOMIC DNA]</scope>
    <source>
        <strain evidence="10">cv. Tatra</strain>
        <tissue evidence="9">Young leaves</tissue>
    </source>
</reference>
<dbReference type="PROSITE" id="PS50850">
    <property type="entry name" value="MFS"/>
    <property type="match status" value="1"/>
</dbReference>
<dbReference type="Gene3D" id="1.20.1250.20">
    <property type="entry name" value="MFS general substrate transporter like domains"/>
    <property type="match status" value="1"/>
</dbReference>
<proteinExistence type="inferred from homology"/>
<feature type="transmembrane region" description="Helical" evidence="7">
    <location>
        <begin position="12"/>
        <end position="33"/>
    </location>
</feature>
<gene>
    <name evidence="9" type="ORF">L195_g060868</name>
</gene>
<evidence type="ECO:0000256" key="7">
    <source>
        <dbReference type="SAM" id="Phobius"/>
    </source>
</evidence>
<evidence type="ECO:0000256" key="5">
    <source>
        <dbReference type="ARBA" id="ARBA00022989"/>
    </source>
</evidence>
<keyword evidence="9" id="KW-0762">Sugar transport</keyword>
<feature type="non-terminal residue" evidence="9">
    <location>
        <position position="135"/>
    </location>
</feature>
<dbReference type="EMBL" id="ASHM01144006">
    <property type="protein sequence ID" value="PNX61851.1"/>
    <property type="molecule type" value="Genomic_DNA"/>
</dbReference>
<accession>A0A2K3K6F2</accession>
<evidence type="ECO:0000256" key="2">
    <source>
        <dbReference type="ARBA" id="ARBA00010992"/>
    </source>
</evidence>
<organism evidence="9 10">
    <name type="scientific">Trifolium pratense</name>
    <name type="common">Red clover</name>
    <dbReference type="NCBI Taxonomy" id="57577"/>
    <lineage>
        <taxon>Eukaryota</taxon>
        <taxon>Viridiplantae</taxon>
        <taxon>Streptophyta</taxon>
        <taxon>Embryophyta</taxon>
        <taxon>Tracheophyta</taxon>
        <taxon>Spermatophyta</taxon>
        <taxon>Magnoliopsida</taxon>
        <taxon>eudicotyledons</taxon>
        <taxon>Gunneridae</taxon>
        <taxon>Pentapetalae</taxon>
        <taxon>rosids</taxon>
        <taxon>fabids</taxon>
        <taxon>Fabales</taxon>
        <taxon>Fabaceae</taxon>
        <taxon>Papilionoideae</taxon>
        <taxon>50 kb inversion clade</taxon>
        <taxon>NPAAA clade</taxon>
        <taxon>Hologalegina</taxon>
        <taxon>IRL clade</taxon>
        <taxon>Trifolieae</taxon>
        <taxon>Trifolium</taxon>
    </lineage>
</organism>
<comment type="caution">
    <text evidence="9">The sequence shown here is derived from an EMBL/GenBank/DDBJ whole genome shotgun (WGS) entry which is preliminary data.</text>
</comment>
<evidence type="ECO:0000256" key="6">
    <source>
        <dbReference type="ARBA" id="ARBA00023136"/>
    </source>
</evidence>
<dbReference type="InterPro" id="IPR036259">
    <property type="entry name" value="MFS_trans_sf"/>
</dbReference>
<dbReference type="InterPro" id="IPR005828">
    <property type="entry name" value="MFS_sugar_transport-like"/>
</dbReference>
<dbReference type="AlphaFoldDB" id="A0A2K3K6F2"/>
<protein>
    <submittedName>
        <fullName evidence="9">Sugar transport protein 10-like</fullName>
    </submittedName>
</protein>